<evidence type="ECO:0000313" key="2">
    <source>
        <dbReference type="Proteomes" id="UP001222325"/>
    </source>
</evidence>
<keyword evidence="2" id="KW-1185">Reference proteome</keyword>
<sequence>MGGKSVYMSLCYIYEPRRTNHCPPRRLWFAQMSMMDLNIYFSARPFFFVQTSSSWVQTLEGWTVNPGGSMYFCYRQFTNPRRINCCPPRRPPSLTSSAESARLVDPNTAFLTTVAVRHSPRIYTPVSAALQRSIHTNTLYLPERFSLVAKTPTLPKTGVLSRHAILGGSMPCAGFFPARISIGPCIMHASMADGESNTVSCSTL</sequence>
<dbReference type="AlphaFoldDB" id="A0AAD6TSS1"/>
<evidence type="ECO:0000313" key="1">
    <source>
        <dbReference type="EMBL" id="KAJ7075355.1"/>
    </source>
</evidence>
<comment type="caution">
    <text evidence="1">The sequence shown here is derived from an EMBL/GenBank/DDBJ whole genome shotgun (WGS) entry which is preliminary data.</text>
</comment>
<dbReference type="Proteomes" id="UP001222325">
    <property type="component" value="Unassembled WGS sequence"/>
</dbReference>
<name>A0AAD6TSS1_9AGAR</name>
<dbReference type="EMBL" id="JARJCN010000098">
    <property type="protein sequence ID" value="KAJ7075355.1"/>
    <property type="molecule type" value="Genomic_DNA"/>
</dbReference>
<gene>
    <name evidence="1" type="ORF">B0H15DRAFT_658648</name>
</gene>
<protein>
    <submittedName>
        <fullName evidence="1">Uncharacterized protein</fullName>
    </submittedName>
</protein>
<accession>A0AAD6TSS1</accession>
<proteinExistence type="predicted"/>
<reference evidence="1" key="1">
    <citation type="submission" date="2023-03" db="EMBL/GenBank/DDBJ databases">
        <title>Massive genome expansion in bonnet fungi (Mycena s.s.) driven by repeated elements and novel gene families across ecological guilds.</title>
        <authorList>
            <consortium name="Lawrence Berkeley National Laboratory"/>
            <person name="Harder C.B."/>
            <person name="Miyauchi S."/>
            <person name="Viragh M."/>
            <person name="Kuo A."/>
            <person name="Thoen E."/>
            <person name="Andreopoulos B."/>
            <person name="Lu D."/>
            <person name="Skrede I."/>
            <person name="Drula E."/>
            <person name="Henrissat B."/>
            <person name="Morin E."/>
            <person name="Kohler A."/>
            <person name="Barry K."/>
            <person name="LaButti K."/>
            <person name="Morin E."/>
            <person name="Salamov A."/>
            <person name="Lipzen A."/>
            <person name="Mereny Z."/>
            <person name="Hegedus B."/>
            <person name="Baldrian P."/>
            <person name="Stursova M."/>
            <person name="Weitz H."/>
            <person name="Taylor A."/>
            <person name="Grigoriev I.V."/>
            <person name="Nagy L.G."/>
            <person name="Martin F."/>
            <person name="Kauserud H."/>
        </authorList>
    </citation>
    <scope>NUCLEOTIDE SEQUENCE</scope>
    <source>
        <strain evidence="1">CBHHK173m</strain>
    </source>
</reference>
<organism evidence="1 2">
    <name type="scientific">Mycena belliarum</name>
    <dbReference type="NCBI Taxonomy" id="1033014"/>
    <lineage>
        <taxon>Eukaryota</taxon>
        <taxon>Fungi</taxon>
        <taxon>Dikarya</taxon>
        <taxon>Basidiomycota</taxon>
        <taxon>Agaricomycotina</taxon>
        <taxon>Agaricomycetes</taxon>
        <taxon>Agaricomycetidae</taxon>
        <taxon>Agaricales</taxon>
        <taxon>Marasmiineae</taxon>
        <taxon>Mycenaceae</taxon>
        <taxon>Mycena</taxon>
    </lineage>
</organism>